<accession>A0A645CYP3</accession>
<gene>
    <name evidence="1" type="ORF">SDC9_129337</name>
</gene>
<comment type="caution">
    <text evidence="1">The sequence shown here is derived from an EMBL/GenBank/DDBJ whole genome shotgun (WGS) entry which is preliminary data.</text>
</comment>
<sequence length="125" mass="14548">MDHTDVKALLQFCGQVFQQIGRQQAAAFHVINARPIEPLSLYRERPSARFAIQEHSIGVADEEQIDGFVRCVRRHQNRSNLRTDRNQLSNKTLLPIFLFQKRRHFSCARRISAATVDIDDRLQFT</sequence>
<protein>
    <submittedName>
        <fullName evidence="1">Uncharacterized protein</fullName>
    </submittedName>
</protein>
<reference evidence="1" key="1">
    <citation type="submission" date="2019-08" db="EMBL/GenBank/DDBJ databases">
        <authorList>
            <person name="Kucharzyk K."/>
            <person name="Murdoch R.W."/>
            <person name="Higgins S."/>
            <person name="Loffler F."/>
        </authorList>
    </citation>
    <scope>NUCLEOTIDE SEQUENCE</scope>
</reference>
<name>A0A645CYP3_9ZZZZ</name>
<evidence type="ECO:0000313" key="1">
    <source>
        <dbReference type="EMBL" id="MPM82276.1"/>
    </source>
</evidence>
<organism evidence="1">
    <name type="scientific">bioreactor metagenome</name>
    <dbReference type="NCBI Taxonomy" id="1076179"/>
    <lineage>
        <taxon>unclassified sequences</taxon>
        <taxon>metagenomes</taxon>
        <taxon>ecological metagenomes</taxon>
    </lineage>
</organism>
<dbReference type="AlphaFoldDB" id="A0A645CYP3"/>
<proteinExistence type="predicted"/>
<dbReference type="EMBL" id="VSSQ01031405">
    <property type="protein sequence ID" value="MPM82276.1"/>
    <property type="molecule type" value="Genomic_DNA"/>
</dbReference>